<name>A0A4Y8CMJ8_9HELO</name>
<protein>
    <submittedName>
        <fullName evidence="1">Uncharacterized protein</fullName>
    </submittedName>
</protein>
<dbReference type="EMBL" id="PHWZ01000555">
    <property type="protein sequence ID" value="TEY36354.1"/>
    <property type="molecule type" value="Genomic_DNA"/>
</dbReference>
<dbReference type="Proteomes" id="UP000297299">
    <property type="component" value="Unassembled WGS sequence"/>
</dbReference>
<reference evidence="1 2" key="1">
    <citation type="submission" date="2017-11" db="EMBL/GenBank/DDBJ databases">
        <title>Comparative genomics of Botrytis spp.</title>
        <authorList>
            <person name="Valero-Jimenez C.A."/>
            <person name="Tapia P."/>
            <person name="Veloso J."/>
            <person name="Silva-Moreno E."/>
            <person name="Staats M."/>
            <person name="Valdes J.H."/>
            <person name="Van Kan J.A.L."/>
        </authorList>
    </citation>
    <scope>NUCLEOTIDE SEQUENCE [LARGE SCALE GENOMIC DNA]</scope>
    <source>
        <strain evidence="1 2">MUCL2830</strain>
    </source>
</reference>
<keyword evidence="2" id="KW-1185">Reference proteome</keyword>
<comment type="caution">
    <text evidence="1">The sequence shown here is derived from an EMBL/GenBank/DDBJ whole genome shotgun (WGS) entry which is preliminary data.</text>
</comment>
<evidence type="ECO:0000313" key="2">
    <source>
        <dbReference type="Proteomes" id="UP000297299"/>
    </source>
</evidence>
<evidence type="ECO:0000313" key="1">
    <source>
        <dbReference type="EMBL" id="TEY36354.1"/>
    </source>
</evidence>
<organism evidence="1 2">
    <name type="scientific">Botryotinia calthae</name>
    <dbReference type="NCBI Taxonomy" id="38488"/>
    <lineage>
        <taxon>Eukaryota</taxon>
        <taxon>Fungi</taxon>
        <taxon>Dikarya</taxon>
        <taxon>Ascomycota</taxon>
        <taxon>Pezizomycotina</taxon>
        <taxon>Leotiomycetes</taxon>
        <taxon>Helotiales</taxon>
        <taxon>Sclerotiniaceae</taxon>
        <taxon>Botryotinia</taxon>
    </lineage>
</organism>
<sequence length="253" mass="28628">MVSNAHVVELHQYEEIDQFNDESCIKIFVQGFGVRFEVQYPPGNLKASPYQLSRYEKSLRILALGDMGYSNWDAMDAMEEANKLKELFRALMDSLLINQAIPVPSNCTARDCLQAIQYVLEAKCNGDTLLPTLKGQLARQSVTDTDTGTKFYYERLLLHVLPGKDWIHKRVMDAFDAGKLPTTMPICRIQGIVVADIEELLENYKPKSETGLNERWGYTKDDCTIIPSPNAKCMPGYVLSYIENKGTLYDIAP</sequence>
<accession>A0A4Y8CMJ8</accession>
<gene>
    <name evidence="1" type="ORF">BOTCAL_0557g00030</name>
</gene>
<dbReference type="OrthoDB" id="4062651at2759"/>
<proteinExistence type="predicted"/>
<dbReference type="STRING" id="38488.A0A4Y8CMJ8"/>
<dbReference type="AlphaFoldDB" id="A0A4Y8CMJ8"/>